<name>A0A9X5H9T1_9FIRM</name>
<comment type="caution">
    <text evidence="1">The sequence shown here is derived from an EMBL/GenBank/DDBJ whole genome shotgun (WGS) entry which is preliminary data.</text>
</comment>
<reference evidence="1 2" key="1">
    <citation type="submission" date="2019-07" db="EMBL/GenBank/DDBJ databases">
        <title>Draft genome sequences of 15 bacterial species constituting the stable defined intestinal microbiota of the GM15 gnotobiotic mouse model.</title>
        <authorList>
            <person name="Elie C."/>
            <person name="Mathieu A."/>
            <person name="Saliou A."/>
            <person name="Darnaud M."/>
            <person name="Leulier F."/>
            <person name="Tamellini A."/>
        </authorList>
    </citation>
    <scope>NUCLEOTIDE SEQUENCE [LARGE SCALE GENOMIC DNA]</scope>
    <source>
        <strain evidence="2">ASF 502</strain>
    </source>
</reference>
<protein>
    <submittedName>
        <fullName evidence="1">Uncharacterized protein</fullName>
    </submittedName>
</protein>
<proteinExistence type="predicted"/>
<dbReference type="EMBL" id="VIRB01000147">
    <property type="protein sequence ID" value="NDO71846.1"/>
    <property type="molecule type" value="Genomic_DNA"/>
</dbReference>
<dbReference type="Proteomes" id="UP000474104">
    <property type="component" value="Unassembled WGS sequence"/>
</dbReference>
<evidence type="ECO:0000313" key="2">
    <source>
        <dbReference type="Proteomes" id="UP000474104"/>
    </source>
</evidence>
<gene>
    <name evidence="1" type="ORF">FMM80_25620</name>
</gene>
<organism evidence="1 2">
    <name type="scientific">Schaedlerella arabinosiphila</name>
    <dbReference type="NCBI Taxonomy" id="2044587"/>
    <lineage>
        <taxon>Bacteria</taxon>
        <taxon>Bacillati</taxon>
        <taxon>Bacillota</taxon>
        <taxon>Clostridia</taxon>
        <taxon>Lachnospirales</taxon>
        <taxon>Lachnospiraceae</taxon>
        <taxon>Schaedlerella</taxon>
    </lineage>
</organism>
<accession>A0A9X5H9T1</accession>
<dbReference type="AlphaFoldDB" id="A0A9X5H9T1"/>
<evidence type="ECO:0000313" key="1">
    <source>
        <dbReference type="EMBL" id="NDO71846.1"/>
    </source>
</evidence>
<sequence>MFVLTHPQLSPFLFYYCIIFLLCKKVSYAASCGELNPERLSKGNVWIIEATIDTAKLDGFNTFYATAVAADENSVTSKTGSILLYKED</sequence>